<dbReference type="Proteomes" id="UP000194280">
    <property type="component" value="Unassembled WGS sequence"/>
</dbReference>
<dbReference type="GO" id="GO:0016491">
    <property type="term" value="F:oxidoreductase activity"/>
    <property type="evidence" value="ECO:0007669"/>
    <property type="project" value="UniProtKB-KW"/>
</dbReference>
<feature type="compositionally biased region" description="Basic and acidic residues" evidence="3">
    <location>
        <begin position="202"/>
        <end position="234"/>
    </location>
</feature>
<dbReference type="SUPFAM" id="SSF51735">
    <property type="entry name" value="NAD(P)-binding Rossmann-fold domains"/>
    <property type="match status" value="1"/>
</dbReference>
<feature type="compositionally biased region" description="Basic and acidic residues" evidence="3">
    <location>
        <begin position="328"/>
        <end position="347"/>
    </location>
</feature>
<proteinExistence type="inferred from homology"/>
<feature type="region of interest" description="Disordered" evidence="3">
    <location>
        <begin position="101"/>
        <end position="300"/>
    </location>
</feature>
<sequence>MDSAGYLKRHGWRGAGHSLDKTDRGIKKPLLVSKKVDVLGVGLNKHAAVSDQWWLRAFDQGLKDFGTGKESTLANVQKHGVNRGGLYGRFVKGEGMKGTIVTDEPKTVDDMSSNGDVAALPKTPTGKVEGVQAAANGSEKKRKRESKADEHSTKRKRSSVDDGDKKKGDKYEQQKTKREAKSAGKESNGETKEQRRARKEKRRAEKEDMSAAENARRDKKAERKTLRKAEKSSNDGHAQPRGSTIDELANGADEVKLKSAKSIPDADAVDKYPSKAQKKAKKMDRLAAEHGGSLSEQDKLDLYNASKRGLSLEQYRSKVAIGALKAPGAEKKKEPSSQKLEEYKKRAQEKGVSLEEYMRRRDEKNAAKQLQDDNSLPIVIDTPNGTPGTLTLRASEPDYSLRACQAIERDMAFVLLDEAGEKNLSWRPGEAVPVDESSHPITFTGDDRSTDHFAEFDRSTMAENEKWALITGVSQGGLGDALTTELLERNINVIATNIRMEDMDYLSSTPSPTQDTRLEKLQLDVTDPESIATARDATVKLTEGKLDYLFNNAGYGYMMPLLDCSIEDMRKNFDVNVFGLLAVTQALFPLLREAGGVVVNQSSIAALSATYQPFIGSYQAGKSALSSLSNNMRVEFAPFGVKVVTLETGDVRTGFWTFASANGATLPPVSLYHPIKDVAEKTMRGQGNPPGQHTRERWARAVIDEVLQTRPPSHVRKGYLATTLYLVSLLVPFWVLDWLYTRACGLDKLREPDKQHPSTQGKKDL</sequence>
<dbReference type="VEuPathDB" id="FungiDB:BTJ68_11189"/>
<dbReference type="PANTHER" id="PTHR44169">
    <property type="entry name" value="NADPH-DEPENDENT 1-ACYLDIHYDROXYACETONE PHOSPHATE REDUCTASE"/>
    <property type="match status" value="1"/>
</dbReference>
<feature type="compositionally biased region" description="Basic and acidic residues" evidence="3">
    <location>
        <begin position="146"/>
        <end position="194"/>
    </location>
</feature>
<evidence type="ECO:0000256" key="3">
    <source>
        <dbReference type="SAM" id="MobiDB-lite"/>
    </source>
</evidence>
<evidence type="ECO:0008006" key="7">
    <source>
        <dbReference type="Google" id="ProtNLM"/>
    </source>
</evidence>
<keyword evidence="2" id="KW-0560">Oxidoreductase</keyword>
<evidence type="ECO:0000256" key="1">
    <source>
        <dbReference type="ARBA" id="ARBA00006484"/>
    </source>
</evidence>
<dbReference type="CDD" id="cd05374">
    <property type="entry name" value="17beta-HSD-like_SDR_c"/>
    <property type="match status" value="1"/>
</dbReference>
<comment type="similarity">
    <text evidence="1">Belongs to the short-chain dehydrogenases/reductases (SDR) family.</text>
</comment>
<dbReference type="Gene3D" id="3.40.50.720">
    <property type="entry name" value="NAD(P)-binding Rossmann-like Domain"/>
    <property type="match status" value="1"/>
</dbReference>
<dbReference type="EMBL" id="MUNK01000193">
    <property type="protein sequence ID" value="OTA26007.1"/>
    <property type="molecule type" value="Genomic_DNA"/>
</dbReference>
<dbReference type="InterPro" id="IPR002347">
    <property type="entry name" value="SDR_fam"/>
</dbReference>
<feature type="transmembrane region" description="Helical" evidence="4">
    <location>
        <begin position="718"/>
        <end position="740"/>
    </location>
</feature>
<name>A0A1Z5SY32_HORWE</name>
<reference evidence="5 6" key="1">
    <citation type="submission" date="2017-01" db="EMBL/GenBank/DDBJ databases">
        <title>The recent genome duplication of the halophilic yeast Hortaea werneckii: insights from long-read sequencing.</title>
        <authorList>
            <person name="Sinha S."/>
            <person name="Flibotte S."/>
            <person name="Neira M."/>
            <person name="Lenassi M."/>
            <person name="Gostincar C."/>
            <person name="Stajich J.E."/>
            <person name="Nislow C.E."/>
        </authorList>
    </citation>
    <scope>NUCLEOTIDE SEQUENCE [LARGE SCALE GENOMIC DNA]</scope>
    <source>
        <strain evidence="5 6">EXF-2000</strain>
    </source>
</reference>
<dbReference type="InterPro" id="IPR036291">
    <property type="entry name" value="NAD(P)-bd_dom_sf"/>
</dbReference>
<keyword evidence="4" id="KW-0812">Transmembrane</keyword>
<dbReference type="OrthoDB" id="2102561at2759"/>
<dbReference type="Pfam" id="PF00106">
    <property type="entry name" value="adh_short"/>
    <property type="match status" value="1"/>
</dbReference>
<keyword evidence="4" id="KW-1133">Transmembrane helix</keyword>
<evidence type="ECO:0000313" key="5">
    <source>
        <dbReference type="EMBL" id="OTA26007.1"/>
    </source>
</evidence>
<dbReference type="PRINTS" id="PR00080">
    <property type="entry name" value="SDRFAMILY"/>
</dbReference>
<dbReference type="AlphaFoldDB" id="A0A1Z5SY32"/>
<organism evidence="5 6">
    <name type="scientific">Hortaea werneckii EXF-2000</name>
    <dbReference type="NCBI Taxonomy" id="1157616"/>
    <lineage>
        <taxon>Eukaryota</taxon>
        <taxon>Fungi</taxon>
        <taxon>Dikarya</taxon>
        <taxon>Ascomycota</taxon>
        <taxon>Pezizomycotina</taxon>
        <taxon>Dothideomycetes</taxon>
        <taxon>Dothideomycetidae</taxon>
        <taxon>Mycosphaerellales</taxon>
        <taxon>Teratosphaeriaceae</taxon>
        <taxon>Hortaea</taxon>
    </lineage>
</organism>
<feature type="region of interest" description="Disordered" evidence="3">
    <location>
        <begin position="326"/>
        <end position="347"/>
    </location>
</feature>
<evidence type="ECO:0000256" key="4">
    <source>
        <dbReference type="SAM" id="Phobius"/>
    </source>
</evidence>
<dbReference type="InParanoid" id="A0A1Z5SY32"/>
<keyword evidence="6" id="KW-1185">Reference proteome</keyword>
<protein>
    <recommendedName>
        <fullName evidence="7">G-patch domain-containing protein</fullName>
    </recommendedName>
</protein>
<gene>
    <name evidence="5" type="ORF">BTJ68_11189</name>
</gene>
<evidence type="ECO:0000313" key="6">
    <source>
        <dbReference type="Proteomes" id="UP000194280"/>
    </source>
</evidence>
<keyword evidence="4" id="KW-0472">Membrane</keyword>
<evidence type="ECO:0000256" key="2">
    <source>
        <dbReference type="ARBA" id="ARBA00023002"/>
    </source>
</evidence>
<dbReference type="STRING" id="1157616.A0A1Z5SY32"/>
<dbReference type="PANTHER" id="PTHR44169:SF6">
    <property type="entry name" value="NADPH-DEPENDENT 1-ACYLDIHYDROXYACETONE PHOSPHATE REDUCTASE"/>
    <property type="match status" value="1"/>
</dbReference>
<comment type="caution">
    <text evidence="5">The sequence shown here is derived from an EMBL/GenBank/DDBJ whole genome shotgun (WGS) entry which is preliminary data.</text>
</comment>
<dbReference type="PRINTS" id="PR00081">
    <property type="entry name" value="GDHRDH"/>
</dbReference>
<feature type="region of interest" description="Disordered" evidence="3">
    <location>
        <begin position="428"/>
        <end position="450"/>
    </location>
</feature>
<accession>A0A1Z5SY32</accession>